<evidence type="ECO:0000313" key="1">
    <source>
        <dbReference type="EMBL" id="SIO94156.1"/>
    </source>
</evidence>
<name>A0A1N6M488_9VIBR</name>
<dbReference type="AlphaFoldDB" id="A0A1N6M488"/>
<evidence type="ECO:0000313" key="2">
    <source>
        <dbReference type="Proteomes" id="UP000184774"/>
    </source>
</evidence>
<reference evidence="1 2" key="1">
    <citation type="submission" date="2016-12" db="EMBL/GenBank/DDBJ databases">
        <authorList>
            <person name="Song W.-J."/>
            <person name="Kurnit D.M."/>
        </authorList>
    </citation>
    <scope>NUCLEOTIDE SEQUENCE [LARGE SCALE GENOMIC DNA]</scope>
    <source>
        <strain evidence="1 2">CECT 9026</strain>
    </source>
</reference>
<organism evidence="1 2">
    <name type="scientific">Vibrio spartinae</name>
    <dbReference type="NCBI Taxonomy" id="1918945"/>
    <lineage>
        <taxon>Bacteria</taxon>
        <taxon>Pseudomonadati</taxon>
        <taxon>Pseudomonadota</taxon>
        <taxon>Gammaproteobacteria</taxon>
        <taxon>Vibrionales</taxon>
        <taxon>Vibrionaceae</taxon>
        <taxon>Vibrio</taxon>
    </lineage>
</organism>
<accession>A0A1N6M488</accession>
<dbReference type="Proteomes" id="UP000184774">
    <property type="component" value="Unassembled WGS sequence"/>
</dbReference>
<dbReference type="EMBL" id="FSSB01000011">
    <property type="protein sequence ID" value="SIO94156.1"/>
    <property type="molecule type" value="Genomic_DNA"/>
</dbReference>
<proteinExistence type="predicted"/>
<sequence>MFGPNGPPRTGLHIVAMMCVSCLKVNRTDTNDAVHSVKYVDDSTKIQLTHHVMIISLQISQHEERNKIESLERVEFSQG</sequence>
<protein>
    <submittedName>
        <fullName evidence="1">Uncharacterized protein</fullName>
    </submittedName>
</protein>
<gene>
    <name evidence="1" type="ORF">VSP9026_01843</name>
</gene>